<dbReference type="EMBL" id="CM042880">
    <property type="protein sequence ID" value="KAI4388906.1"/>
    <property type="molecule type" value="Genomic_DNA"/>
</dbReference>
<sequence>MRFRGGLRSSVLGLLLFVFVVVLLPGCESWGWFSSGNQASHGDGNGGGIQGGVDGGLAEFSMEVLDNPRGVKLVENARRKLTESNSCWQKAYGSLFAGCSEILATEEKRSRFAWYLTDCFQKDSGRHDLPLCSESSPMLDCRKRLGEAERTVYLEFYLETNSICHQLQTHAFKQETERLVNELKIAAESTEDRLGLIQEKSESLYQRSNEIYDSLISIDGRTQRLAEASKGVEEQIQAVLQHSEAANENSRAIAASQMELQQGQEKLKGSINDGMEKIQESYKDLRSQIGVLRDEAAEIEKEIGKVRDGMFSKMESLQGKADDIGNMAGISLEKQKILLQGQSDALKGLESLTDFQSRALDESRVTLKRLAEFSSEQQEQLMKRQEQLQRMNDHLVENSKSILAAQEAFESKQATMFVALDKLFALHNAMLLESRLMKSCLIYGLLTFVIYMFTSTKQTYEVRPWLYIGMCVTFGIEVALLRFTSMESDDQGKLVGYVRSMYIVLGLALLLYAILTYRNYDMLNHRMLLNLIEKVDGIRGRDKSSEDYYGMEIDGGDEDSWLALMDAELPEEVDLCDDPDYVLPAEAEEYGTGTGRGQRSSYHLRRRRYLN</sequence>
<organism evidence="1 2">
    <name type="scientific">Melastoma candidum</name>
    <dbReference type="NCBI Taxonomy" id="119954"/>
    <lineage>
        <taxon>Eukaryota</taxon>
        <taxon>Viridiplantae</taxon>
        <taxon>Streptophyta</taxon>
        <taxon>Embryophyta</taxon>
        <taxon>Tracheophyta</taxon>
        <taxon>Spermatophyta</taxon>
        <taxon>Magnoliopsida</taxon>
        <taxon>eudicotyledons</taxon>
        <taxon>Gunneridae</taxon>
        <taxon>Pentapetalae</taxon>
        <taxon>rosids</taxon>
        <taxon>malvids</taxon>
        <taxon>Myrtales</taxon>
        <taxon>Melastomataceae</taxon>
        <taxon>Melastomatoideae</taxon>
        <taxon>Melastomateae</taxon>
        <taxon>Melastoma</taxon>
    </lineage>
</organism>
<reference evidence="2" key="1">
    <citation type="journal article" date="2023" name="Front. Plant Sci.">
        <title>Chromosomal-level genome assembly of Melastoma candidum provides insights into trichome evolution.</title>
        <authorList>
            <person name="Zhong Y."/>
            <person name="Wu W."/>
            <person name="Sun C."/>
            <person name="Zou P."/>
            <person name="Liu Y."/>
            <person name="Dai S."/>
            <person name="Zhou R."/>
        </authorList>
    </citation>
    <scope>NUCLEOTIDE SEQUENCE [LARGE SCALE GENOMIC DNA]</scope>
</reference>
<protein>
    <submittedName>
        <fullName evidence="1">Uncharacterized protein</fullName>
    </submittedName>
</protein>
<keyword evidence="2" id="KW-1185">Reference proteome</keyword>
<accession>A0ACB9SBT4</accession>
<comment type="caution">
    <text evidence="1">The sequence shown here is derived from an EMBL/GenBank/DDBJ whole genome shotgun (WGS) entry which is preliminary data.</text>
</comment>
<evidence type="ECO:0000313" key="1">
    <source>
        <dbReference type="EMBL" id="KAI4388906.1"/>
    </source>
</evidence>
<name>A0ACB9SBT4_9MYRT</name>
<dbReference type="Proteomes" id="UP001057402">
    <property type="component" value="Chromosome 1"/>
</dbReference>
<proteinExistence type="predicted"/>
<gene>
    <name evidence="1" type="ORF">MLD38_001194</name>
</gene>
<evidence type="ECO:0000313" key="2">
    <source>
        <dbReference type="Proteomes" id="UP001057402"/>
    </source>
</evidence>